<sequence length="91" mass="9855">MSLPQTGLKTALDRWQSLRGPNAQEPSLAEAQIHRTPIKVSTRGLEAVQLWLMFDNVSDAPLADPELPKSSCASNAPDVVKSDNKSSKCLP</sequence>
<name>A0AAD5MVX2_PARTN</name>
<proteinExistence type="predicted"/>
<dbReference type="AlphaFoldDB" id="A0AAD5MVX2"/>
<comment type="caution">
    <text evidence="2">The sequence shown here is derived from an EMBL/GenBank/DDBJ whole genome shotgun (WGS) entry which is preliminary data.</text>
</comment>
<reference evidence="2" key="1">
    <citation type="submission" date="2021-06" db="EMBL/GenBank/DDBJ databases">
        <title>Parelaphostrongylus tenuis whole genome reference sequence.</title>
        <authorList>
            <person name="Garwood T.J."/>
            <person name="Larsen P.A."/>
            <person name="Fountain-Jones N.M."/>
            <person name="Garbe J.R."/>
            <person name="Macchietto M.G."/>
            <person name="Kania S.A."/>
            <person name="Gerhold R.W."/>
            <person name="Richards J.E."/>
            <person name="Wolf T.M."/>
        </authorList>
    </citation>
    <scope>NUCLEOTIDE SEQUENCE</scope>
    <source>
        <strain evidence="2">MNPRO001-30</strain>
        <tissue evidence="2">Meninges</tissue>
    </source>
</reference>
<dbReference type="EMBL" id="JAHQIW010001192">
    <property type="protein sequence ID" value="KAJ1351659.1"/>
    <property type="molecule type" value="Genomic_DNA"/>
</dbReference>
<gene>
    <name evidence="2" type="ORF">KIN20_007769</name>
</gene>
<organism evidence="2 3">
    <name type="scientific">Parelaphostrongylus tenuis</name>
    <name type="common">Meningeal worm</name>
    <dbReference type="NCBI Taxonomy" id="148309"/>
    <lineage>
        <taxon>Eukaryota</taxon>
        <taxon>Metazoa</taxon>
        <taxon>Ecdysozoa</taxon>
        <taxon>Nematoda</taxon>
        <taxon>Chromadorea</taxon>
        <taxon>Rhabditida</taxon>
        <taxon>Rhabditina</taxon>
        <taxon>Rhabditomorpha</taxon>
        <taxon>Strongyloidea</taxon>
        <taxon>Metastrongylidae</taxon>
        <taxon>Parelaphostrongylus</taxon>
    </lineage>
</organism>
<evidence type="ECO:0000313" key="3">
    <source>
        <dbReference type="Proteomes" id="UP001196413"/>
    </source>
</evidence>
<evidence type="ECO:0000256" key="1">
    <source>
        <dbReference type="SAM" id="MobiDB-lite"/>
    </source>
</evidence>
<keyword evidence="3" id="KW-1185">Reference proteome</keyword>
<evidence type="ECO:0000313" key="2">
    <source>
        <dbReference type="EMBL" id="KAJ1351659.1"/>
    </source>
</evidence>
<accession>A0AAD5MVX2</accession>
<dbReference type="Proteomes" id="UP001196413">
    <property type="component" value="Unassembled WGS sequence"/>
</dbReference>
<feature type="compositionally biased region" description="Basic and acidic residues" evidence="1">
    <location>
        <begin position="80"/>
        <end position="91"/>
    </location>
</feature>
<protein>
    <submittedName>
        <fullName evidence="2">Uncharacterized protein</fullName>
    </submittedName>
</protein>
<feature type="region of interest" description="Disordered" evidence="1">
    <location>
        <begin position="63"/>
        <end position="91"/>
    </location>
</feature>